<reference evidence="1" key="1">
    <citation type="journal article" date="2011" name="J. Bacteriol.">
        <title>Whole-genome sequences of thirteen isolates of Borrelia burgdorferi.</title>
        <authorList>
            <person name="Schutzer S.E."/>
            <person name="Fraser-Liggett C.M."/>
            <person name="Casjens S.R."/>
            <person name="Qiu W.G."/>
            <person name="Dunn J.J."/>
            <person name="Mongodin E.F."/>
            <person name="Luft B.J."/>
        </authorList>
    </citation>
    <scope>NUCLEOTIDE SEQUENCE [LARGE SCALE GENOMIC DNA]</scope>
    <source>
        <strain evidence="1">297</strain>
    </source>
</reference>
<proteinExistence type="predicted"/>
<organism evidence="1">
    <name type="scientific">Borreliella burgdorferi 297</name>
    <dbReference type="NCBI Taxonomy" id="521009"/>
    <lineage>
        <taxon>Bacteria</taxon>
        <taxon>Pseudomonadati</taxon>
        <taxon>Spirochaetota</taxon>
        <taxon>Spirochaetia</taxon>
        <taxon>Spirochaetales</taxon>
        <taxon>Borreliaceae</taxon>
        <taxon>Borreliella</taxon>
    </lineage>
</organism>
<dbReference type="Pfam" id="PF02890">
    <property type="entry name" value="DUF226"/>
    <property type="match status" value="1"/>
</dbReference>
<sequence>MAMESLLKRLKIKKSEIKKTRKKLIFAKVEDKNNRKIYHTRIMSDLYVFGVNKNQQNKFFVSFRGLFNKEKISEFNLFPLRENDEFLGIYYGYRRPVQNIIVKYQENNTTKSYTFSKIHYIEFRFKRGSVYCYIRGMSRFIKKEKAETQYNQFLLKLIIKLEREIYKFYNKKLPNGGFIKKWIEKKQK</sequence>
<dbReference type="EMBL" id="CP002265">
    <property type="protein sequence ID" value="ADQ44747.1"/>
    <property type="molecule type" value="Genomic_DNA"/>
</dbReference>
<evidence type="ECO:0008006" key="2">
    <source>
        <dbReference type="Google" id="ProtNLM"/>
    </source>
</evidence>
<accession>A0A9N7ATP2</accession>
<keyword evidence="1" id="KW-0614">Plasmid</keyword>
<geneLocation type="plasmid" evidence="1">
    <name>297_lp28-1</name>
</geneLocation>
<name>A0A9N7ATP2_BORBG</name>
<protein>
    <recommendedName>
        <fullName evidence="2">Plasmid partitioning associated protein-1</fullName>
    </recommendedName>
</protein>
<dbReference type="InterPro" id="IPR004180">
    <property type="entry name" value="DUF226_BOR_spp"/>
</dbReference>
<dbReference type="AlphaFoldDB" id="A0A9N7ATP2"/>
<evidence type="ECO:0000313" key="1">
    <source>
        <dbReference type="EMBL" id="ADQ44747.1"/>
    </source>
</evidence>
<gene>
    <name evidence="1" type="ORF">Bbu297_F19</name>
</gene>